<dbReference type="AlphaFoldDB" id="A0A2H9TAC0"/>
<comment type="caution">
    <text evidence="2">The sequence shown here is derived from an EMBL/GenBank/DDBJ whole genome shotgun (WGS) entry which is preliminary data.</text>
</comment>
<dbReference type="Pfam" id="PF05751">
    <property type="entry name" value="FixH"/>
    <property type="match status" value="1"/>
</dbReference>
<keyword evidence="1" id="KW-1133">Transmembrane helix</keyword>
<evidence type="ECO:0000256" key="1">
    <source>
        <dbReference type="SAM" id="Phobius"/>
    </source>
</evidence>
<protein>
    <recommendedName>
        <fullName evidence="3">Analog of CcoH, COG3198</fullName>
    </recommendedName>
</protein>
<dbReference type="EMBL" id="NSIT01000029">
    <property type="protein sequence ID" value="PJE80163.1"/>
    <property type="molecule type" value="Genomic_DNA"/>
</dbReference>
<name>A0A2H9TAC0_9ZZZZ</name>
<sequence>MPPASSKNNAHSAWHREPWVWFIIGVITLAVLWGAVQLTTSILLGDAVVVDDYYKNGKAINQDLTRDKNAQKAALHATVTINTSEKIVVADVQGRLLHWPSTLTLTFQSPAFPEQDRWIRLTKIQHQEDSAHYSGHLNSDITGRYYVQLSTPAANALLANDTNDWRLTRETTLEPETPIRLTHE</sequence>
<gene>
    <name evidence="2" type="ORF">CI610_00851</name>
</gene>
<evidence type="ECO:0000313" key="2">
    <source>
        <dbReference type="EMBL" id="PJE80163.1"/>
    </source>
</evidence>
<keyword evidence="1" id="KW-0812">Transmembrane</keyword>
<accession>A0A2H9TAC0</accession>
<evidence type="ECO:0008006" key="3">
    <source>
        <dbReference type="Google" id="ProtNLM"/>
    </source>
</evidence>
<dbReference type="InterPro" id="IPR008620">
    <property type="entry name" value="FixH"/>
</dbReference>
<proteinExistence type="predicted"/>
<organism evidence="2">
    <name type="scientific">invertebrate metagenome</name>
    <dbReference type="NCBI Taxonomy" id="1711999"/>
    <lineage>
        <taxon>unclassified sequences</taxon>
        <taxon>metagenomes</taxon>
        <taxon>organismal metagenomes</taxon>
    </lineage>
</organism>
<reference evidence="2" key="1">
    <citation type="journal article" date="2017" name="Appl. Environ. Microbiol.">
        <title>Molecular characterization of an Endozoicomonas-like organism causing infection in king scallop Pecten maximus L.</title>
        <authorList>
            <person name="Cano I."/>
            <person name="van Aerle R."/>
            <person name="Ross S."/>
            <person name="Verner-Jeffreys D.W."/>
            <person name="Paley R.K."/>
            <person name="Rimmer G."/>
            <person name="Ryder D."/>
            <person name="Hooper P."/>
            <person name="Stone D."/>
            <person name="Feist S.W."/>
        </authorList>
    </citation>
    <scope>NUCLEOTIDE SEQUENCE</scope>
</reference>
<feature type="transmembrane region" description="Helical" evidence="1">
    <location>
        <begin position="20"/>
        <end position="45"/>
    </location>
</feature>
<keyword evidence="1" id="KW-0472">Membrane</keyword>